<dbReference type="Pfam" id="PF06985">
    <property type="entry name" value="HET"/>
    <property type="match status" value="1"/>
</dbReference>
<organism evidence="2 3">
    <name type="scientific">Hohenbuehelia grisea</name>
    <dbReference type="NCBI Taxonomy" id="104357"/>
    <lineage>
        <taxon>Eukaryota</taxon>
        <taxon>Fungi</taxon>
        <taxon>Dikarya</taxon>
        <taxon>Basidiomycota</taxon>
        <taxon>Agaricomycotina</taxon>
        <taxon>Agaricomycetes</taxon>
        <taxon>Agaricomycetidae</taxon>
        <taxon>Agaricales</taxon>
        <taxon>Pleurotineae</taxon>
        <taxon>Pleurotaceae</taxon>
        <taxon>Hohenbuehelia</taxon>
    </lineage>
</organism>
<gene>
    <name evidence="2" type="ORF">HGRIS_007150</name>
</gene>
<dbReference type="InterPro" id="IPR010730">
    <property type="entry name" value="HET"/>
</dbReference>
<feature type="domain" description="Heterokaryon incompatibility" evidence="1">
    <location>
        <begin position="165"/>
        <end position="327"/>
    </location>
</feature>
<evidence type="ECO:0000313" key="2">
    <source>
        <dbReference type="EMBL" id="KAL0952937.1"/>
    </source>
</evidence>
<sequence length="640" mass="71398">MGLFSDEVESHSNLSPASGGYQFIASWAEISLRSNGGCRWCQFLLGARVAEEDANSEEALNIIVGIRGYNTFTVVINDRPRFGGFLSTEHDDLAASFIPYRPLLLDVGSPRAFDLTRECLVNCHNMHSNCRQPPSPAPRLPTRCVDCSYPAHPKLVDTYGNCGAYAALSYVWGGPQAQAITKSNIIEYKHSIDLLSLPQTVVDAILVAHQIGLQYLWIDSLCIIQDDDDDKHTELARMRLIYRDAYITLCAASAHGAQEGFLRDRPSHSPSLIPSYEVVIPFICPGEQRTVGQVCVTLLWVDSILEDVKEYDPVMEPVNARAWCFQELVLSPRVLIFATHTLQYWCRYGLVNVGGSFNTSSFVTYLPDVLLQPDMPPELMTGSDIWKKVRTSWREMLRAYSQRAATISGDKLVAVAGVAEEFGRAFRAPYLAGLWQDALLADMLWNKARDCPKLQRPQDYRAPSWSWASVDGGVQSGPVFLDPDNCVAEVIRCEVALKHESLAFGEVTGGELLIRAPLVQCIWRAGNSSDSSQLYWVRPPLDPRALDLATTEELENFQEVERIGVFFHDSIDDEGCKVVYAMPVHLSMGWLTAGVVLRALEESQEPKHYRRLGFFHTSADGARDSVEWVKTVPSLEITVV</sequence>
<name>A0ABR3JBS4_9AGAR</name>
<evidence type="ECO:0000259" key="1">
    <source>
        <dbReference type="Pfam" id="PF06985"/>
    </source>
</evidence>
<dbReference type="Proteomes" id="UP001556367">
    <property type="component" value="Unassembled WGS sequence"/>
</dbReference>
<dbReference type="EMBL" id="JASNQZ010000010">
    <property type="protein sequence ID" value="KAL0952937.1"/>
    <property type="molecule type" value="Genomic_DNA"/>
</dbReference>
<dbReference type="PANTHER" id="PTHR33112">
    <property type="entry name" value="DOMAIN PROTEIN, PUTATIVE-RELATED"/>
    <property type="match status" value="1"/>
</dbReference>
<reference evidence="3" key="1">
    <citation type="submission" date="2024-06" db="EMBL/GenBank/DDBJ databases">
        <title>Multi-omics analyses provide insights into the biosynthesis of the anticancer antibiotic pleurotin in Hohenbuehelia grisea.</title>
        <authorList>
            <person name="Weaver J.A."/>
            <person name="Alberti F."/>
        </authorList>
    </citation>
    <scope>NUCLEOTIDE SEQUENCE [LARGE SCALE GENOMIC DNA]</scope>
    <source>
        <strain evidence="3">T-177</strain>
    </source>
</reference>
<dbReference type="PANTHER" id="PTHR33112:SF16">
    <property type="entry name" value="HETEROKARYON INCOMPATIBILITY DOMAIN-CONTAINING PROTEIN"/>
    <property type="match status" value="1"/>
</dbReference>
<evidence type="ECO:0000313" key="3">
    <source>
        <dbReference type="Proteomes" id="UP001556367"/>
    </source>
</evidence>
<proteinExistence type="predicted"/>
<comment type="caution">
    <text evidence="2">The sequence shown here is derived from an EMBL/GenBank/DDBJ whole genome shotgun (WGS) entry which is preliminary data.</text>
</comment>
<accession>A0ABR3JBS4</accession>
<keyword evidence="3" id="KW-1185">Reference proteome</keyword>
<protein>
    <recommendedName>
        <fullName evidence="1">Heterokaryon incompatibility domain-containing protein</fullName>
    </recommendedName>
</protein>